<dbReference type="GO" id="GO:0050661">
    <property type="term" value="F:NADP binding"/>
    <property type="evidence" value="ECO:0007669"/>
    <property type="project" value="TreeGrafter"/>
</dbReference>
<dbReference type="SUPFAM" id="SSF51735">
    <property type="entry name" value="NAD(P)-binding Rossmann-fold domains"/>
    <property type="match status" value="1"/>
</dbReference>
<reference evidence="12 13" key="1">
    <citation type="submission" date="2019-06" db="EMBL/GenBank/DDBJ databases">
        <title>New taxonomy in bacterial strain CC-CFT640, isolated from vineyard.</title>
        <authorList>
            <person name="Lin S.-Y."/>
            <person name="Tsai C.-F."/>
            <person name="Young C.-C."/>
        </authorList>
    </citation>
    <scope>NUCLEOTIDE SEQUENCE [LARGE SCALE GENOMIC DNA]</scope>
    <source>
        <strain evidence="12 13">CC-CFT640</strain>
    </source>
</reference>
<dbReference type="GO" id="GO:0005737">
    <property type="term" value="C:cytoplasm"/>
    <property type="evidence" value="ECO:0007669"/>
    <property type="project" value="TreeGrafter"/>
</dbReference>
<evidence type="ECO:0000256" key="9">
    <source>
        <dbReference type="ARBA" id="ARBA00048793"/>
    </source>
</evidence>
<dbReference type="InterPro" id="IPR036291">
    <property type="entry name" value="NAD(P)-bd_dom_sf"/>
</dbReference>
<dbReference type="SUPFAM" id="SSF48179">
    <property type="entry name" value="6-phosphogluconate dehydrogenase C-terminal domain-like"/>
    <property type="match status" value="1"/>
</dbReference>
<comment type="catalytic activity">
    <reaction evidence="9">
        <text>(R)-pantoate + NADP(+) = 2-dehydropantoate + NADPH + H(+)</text>
        <dbReference type="Rhea" id="RHEA:16233"/>
        <dbReference type="ChEBI" id="CHEBI:11561"/>
        <dbReference type="ChEBI" id="CHEBI:15378"/>
        <dbReference type="ChEBI" id="CHEBI:15980"/>
        <dbReference type="ChEBI" id="CHEBI:57783"/>
        <dbReference type="ChEBI" id="CHEBI:58349"/>
        <dbReference type="EC" id="1.1.1.169"/>
    </reaction>
</comment>
<dbReference type="InterPro" id="IPR008927">
    <property type="entry name" value="6-PGluconate_DH-like_C_sf"/>
</dbReference>
<proteinExistence type="inferred from homology"/>
<evidence type="ECO:0000256" key="6">
    <source>
        <dbReference type="ARBA" id="ARBA00022857"/>
    </source>
</evidence>
<dbReference type="InterPro" id="IPR013752">
    <property type="entry name" value="KPA_reductase"/>
</dbReference>
<evidence type="ECO:0000256" key="1">
    <source>
        <dbReference type="ARBA" id="ARBA00004994"/>
    </source>
</evidence>
<dbReference type="PANTHER" id="PTHR43765">
    <property type="entry name" value="2-DEHYDROPANTOATE 2-REDUCTASE-RELATED"/>
    <property type="match status" value="1"/>
</dbReference>
<dbReference type="EC" id="1.1.1.169" evidence="3"/>
<comment type="similarity">
    <text evidence="2">Belongs to the ketopantoate reductase family.</text>
</comment>
<dbReference type="GO" id="GO:0008677">
    <property type="term" value="F:2-dehydropantoate 2-reductase activity"/>
    <property type="evidence" value="ECO:0007669"/>
    <property type="project" value="UniProtKB-EC"/>
</dbReference>
<dbReference type="GO" id="GO:0015940">
    <property type="term" value="P:pantothenate biosynthetic process"/>
    <property type="evidence" value="ECO:0007669"/>
    <property type="project" value="UniProtKB-UniPathway"/>
</dbReference>
<evidence type="ECO:0000259" key="11">
    <source>
        <dbReference type="Pfam" id="PF08546"/>
    </source>
</evidence>
<dbReference type="UniPathway" id="UPA00028">
    <property type="reaction ID" value="UER00004"/>
</dbReference>
<dbReference type="Gene3D" id="1.10.1040.10">
    <property type="entry name" value="N-(1-d-carboxylethyl)-l-norvaline Dehydrogenase, domain 2"/>
    <property type="match status" value="1"/>
</dbReference>
<keyword evidence="13" id="KW-1185">Reference proteome</keyword>
<evidence type="ECO:0000256" key="3">
    <source>
        <dbReference type="ARBA" id="ARBA00013014"/>
    </source>
</evidence>
<sequence length="328" mass="34547">MRYVIYGAGAIGGIIGARLQQQGQHVTFIARGATLDTLRRDGLQLRTPETDQILAVQAVGHPREAAITADDAVVLAVKSQDTAAALDALADAAPADVPIFCAQNGVANESQALRRFRRVYGMYVYIFGLHLAPGLVHGYTAPCHGVLDVGGYPDGADSLASWVASDLAGAGFDSLCRSDVMRWKHGKLLANLANALHAACGPGADTSDIYATARAEGEACYRAAGIAWASAEERAQRMAALLPLKQVDGAPFPGGSSWQSLARGTGSIEGDWLNGEITLLGRTHGVPTPVNDFLQQLARRMARERVQPGTMTPDVLRGQLSTAVAIGH</sequence>
<comment type="pathway">
    <text evidence="1">Cofactor biosynthesis; (R)-pantothenate biosynthesis; (R)-pantoate from 3-methyl-2-oxobutanoate: step 2/2.</text>
</comment>
<dbReference type="Gene3D" id="3.40.50.720">
    <property type="entry name" value="NAD(P)-binding Rossmann-like Domain"/>
    <property type="match status" value="1"/>
</dbReference>
<keyword evidence="6" id="KW-0521">NADP</keyword>
<dbReference type="RefSeq" id="WP_147846406.1">
    <property type="nucleotide sequence ID" value="NZ_VDUZ01000007.1"/>
</dbReference>
<protein>
    <recommendedName>
        <fullName evidence="4">2-dehydropantoate 2-reductase</fullName>
        <ecNumber evidence="3">1.1.1.169</ecNumber>
    </recommendedName>
    <alternativeName>
        <fullName evidence="8">Ketopantoate reductase</fullName>
    </alternativeName>
</protein>
<dbReference type="InterPro" id="IPR013332">
    <property type="entry name" value="KPR_N"/>
</dbReference>
<keyword evidence="5" id="KW-0566">Pantothenate biosynthesis</keyword>
<evidence type="ECO:0000256" key="7">
    <source>
        <dbReference type="ARBA" id="ARBA00023002"/>
    </source>
</evidence>
<evidence type="ECO:0000256" key="8">
    <source>
        <dbReference type="ARBA" id="ARBA00032024"/>
    </source>
</evidence>
<dbReference type="Proteomes" id="UP000321638">
    <property type="component" value="Unassembled WGS sequence"/>
</dbReference>
<dbReference type="InterPro" id="IPR013328">
    <property type="entry name" value="6PGD_dom2"/>
</dbReference>
<accession>A0A5C8PRZ9</accession>
<feature type="domain" description="Ketopantoate reductase N-terminal" evidence="10">
    <location>
        <begin position="4"/>
        <end position="137"/>
    </location>
</feature>
<dbReference type="EMBL" id="VDUZ01000007">
    <property type="protein sequence ID" value="TXL78138.1"/>
    <property type="molecule type" value="Genomic_DNA"/>
</dbReference>
<dbReference type="Pfam" id="PF02558">
    <property type="entry name" value="ApbA"/>
    <property type="match status" value="1"/>
</dbReference>
<feature type="domain" description="Ketopantoate reductase C-terminal" evidence="11">
    <location>
        <begin position="180"/>
        <end position="300"/>
    </location>
</feature>
<evidence type="ECO:0000256" key="4">
    <source>
        <dbReference type="ARBA" id="ARBA00019465"/>
    </source>
</evidence>
<evidence type="ECO:0000313" key="13">
    <source>
        <dbReference type="Proteomes" id="UP000321638"/>
    </source>
</evidence>
<organism evidence="12 13">
    <name type="scientific">Vineibacter terrae</name>
    <dbReference type="NCBI Taxonomy" id="2586908"/>
    <lineage>
        <taxon>Bacteria</taxon>
        <taxon>Pseudomonadati</taxon>
        <taxon>Pseudomonadota</taxon>
        <taxon>Alphaproteobacteria</taxon>
        <taxon>Hyphomicrobiales</taxon>
        <taxon>Vineibacter</taxon>
    </lineage>
</organism>
<keyword evidence="7" id="KW-0560">Oxidoreductase</keyword>
<dbReference type="Pfam" id="PF08546">
    <property type="entry name" value="ApbA_C"/>
    <property type="match status" value="1"/>
</dbReference>
<evidence type="ECO:0000256" key="5">
    <source>
        <dbReference type="ARBA" id="ARBA00022655"/>
    </source>
</evidence>
<name>A0A5C8PRZ9_9HYPH</name>
<evidence type="ECO:0000313" key="12">
    <source>
        <dbReference type="EMBL" id="TXL78138.1"/>
    </source>
</evidence>
<gene>
    <name evidence="12" type="ORF">FHP25_08015</name>
</gene>
<evidence type="ECO:0000259" key="10">
    <source>
        <dbReference type="Pfam" id="PF02558"/>
    </source>
</evidence>
<comment type="caution">
    <text evidence="12">The sequence shown here is derived from an EMBL/GenBank/DDBJ whole genome shotgun (WGS) entry which is preliminary data.</text>
</comment>
<dbReference type="OrthoDB" id="247668at2"/>
<dbReference type="InterPro" id="IPR050838">
    <property type="entry name" value="Ketopantoate_reductase"/>
</dbReference>
<evidence type="ECO:0000256" key="2">
    <source>
        <dbReference type="ARBA" id="ARBA00007870"/>
    </source>
</evidence>
<dbReference type="AlphaFoldDB" id="A0A5C8PRZ9"/>
<dbReference type="PANTHER" id="PTHR43765:SF2">
    <property type="entry name" value="2-DEHYDROPANTOATE 2-REDUCTASE"/>
    <property type="match status" value="1"/>
</dbReference>